<comment type="caution">
    <text evidence="3">The sequence shown here is derived from an EMBL/GenBank/DDBJ whole genome shotgun (WGS) entry which is preliminary data.</text>
</comment>
<dbReference type="Gene3D" id="3.30.565.10">
    <property type="entry name" value="Histidine kinase-like ATPase, C-terminal domain"/>
    <property type="match status" value="1"/>
</dbReference>
<dbReference type="InterPro" id="IPR036890">
    <property type="entry name" value="HATPase_C_sf"/>
</dbReference>
<dbReference type="OrthoDB" id="9792240at2"/>
<dbReference type="Pfam" id="PF13581">
    <property type="entry name" value="HATPase_c_2"/>
    <property type="match status" value="1"/>
</dbReference>
<proteinExistence type="predicted"/>
<dbReference type="PANTHER" id="PTHR35526:SF3">
    <property type="entry name" value="ANTI-SIGMA-F FACTOR RSBW"/>
    <property type="match status" value="1"/>
</dbReference>
<reference evidence="3 4" key="1">
    <citation type="submission" date="2017-06" db="EMBL/GenBank/DDBJ databases">
        <title>Raineya orbicola gen. nov., sp. nov. a slightly thermophilic bacterium of the phylum Bacteroidetes and the description of Raineyaceae fam. nov.</title>
        <authorList>
            <person name="Albuquerque L."/>
            <person name="Polonia A.R.M."/>
            <person name="Barroso C."/>
            <person name="Froufe H.J.C."/>
            <person name="Lage O."/>
            <person name="Lobo-Da-Cunha A."/>
            <person name="Egas C."/>
            <person name="Da Costa M.S."/>
        </authorList>
    </citation>
    <scope>NUCLEOTIDE SEQUENCE [LARGE SCALE GENOMIC DNA]</scope>
    <source>
        <strain evidence="3 4">SPSPC-11</strain>
    </source>
</reference>
<evidence type="ECO:0000313" key="4">
    <source>
        <dbReference type="Proteomes" id="UP000233387"/>
    </source>
</evidence>
<dbReference type="SUPFAM" id="SSF55874">
    <property type="entry name" value="ATPase domain of HSP90 chaperone/DNA topoisomerase II/histidine kinase"/>
    <property type="match status" value="1"/>
</dbReference>
<name>A0A2N3IHY1_9BACT</name>
<keyword evidence="1" id="KW-0723">Serine/threonine-protein kinase</keyword>
<dbReference type="InterPro" id="IPR050267">
    <property type="entry name" value="Anti-sigma-factor_SerPK"/>
</dbReference>
<organism evidence="3 4">
    <name type="scientific">Raineya orbicola</name>
    <dbReference type="NCBI Taxonomy" id="2016530"/>
    <lineage>
        <taxon>Bacteria</taxon>
        <taxon>Pseudomonadati</taxon>
        <taxon>Bacteroidota</taxon>
        <taxon>Cytophagia</taxon>
        <taxon>Cytophagales</taxon>
        <taxon>Raineyaceae</taxon>
        <taxon>Raineya</taxon>
    </lineage>
</organism>
<keyword evidence="4" id="KW-1185">Reference proteome</keyword>
<evidence type="ECO:0000313" key="3">
    <source>
        <dbReference type="EMBL" id="PKQ69833.1"/>
    </source>
</evidence>
<dbReference type="EMBL" id="NKXO01000015">
    <property type="protein sequence ID" value="PKQ69833.1"/>
    <property type="molecule type" value="Genomic_DNA"/>
</dbReference>
<sequence length="149" mass="17428">MKYNISIKAEKKNLKKVRTFLENIFAQMQVPEVERNQLILVVDEILANLIIHSAKSDMQKDIDISLSENAGEVTFEIYDYNSPYFDLTQHEDANLQDLKKQKRKGGMGLTLVKNIMDEVEVSYEDNTNIWRLQKKLPFLILKKSKNTYE</sequence>
<keyword evidence="3" id="KW-0808">Transferase</keyword>
<dbReference type="InterPro" id="IPR003594">
    <property type="entry name" value="HATPase_dom"/>
</dbReference>
<protein>
    <submittedName>
        <fullName evidence="3">Histidine kinase-like ATPase domain</fullName>
    </submittedName>
</protein>
<dbReference type="GO" id="GO:0004674">
    <property type="term" value="F:protein serine/threonine kinase activity"/>
    <property type="evidence" value="ECO:0007669"/>
    <property type="project" value="UniProtKB-KW"/>
</dbReference>
<keyword evidence="3" id="KW-0418">Kinase</keyword>
<dbReference type="Proteomes" id="UP000233387">
    <property type="component" value="Unassembled WGS sequence"/>
</dbReference>
<dbReference type="RefSeq" id="WP_101358431.1">
    <property type="nucleotide sequence ID" value="NZ_NKXO01000015.1"/>
</dbReference>
<evidence type="ECO:0000259" key="2">
    <source>
        <dbReference type="Pfam" id="PF13581"/>
    </source>
</evidence>
<accession>A0A2N3IHY1</accession>
<evidence type="ECO:0000256" key="1">
    <source>
        <dbReference type="ARBA" id="ARBA00022527"/>
    </source>
</evidence>
<feature type="domain" description="Histidine kinase/HSP90-like ATPase" evidence="2">
    <location>
        <begin position="8"/>
        <end position="133"/>
    </location>
</feature>
<dbReference type="AlphaFoldDB" id="A0A2N3IHY1"/>
<dbReference type="PANTHER" id="PTHR35526">
    <property type="entry name" value="ANTI-SIGMA-F FACTOR RSBW-RELATED"/>
    <property type="match status" value="1"/>
</dbReference>
<gene>
    <name evidence="3" type="ORF">Rain11_1168</name>
</gene>
<dbReference type="CDD" id="cd16936">
    <property type="entry name" value="HATPase_RsbW-like"/>
    <property type="match status" value="1"/>
</dbReference>